<reference evidence="1 2" key="1">
    <citation type="journal article" date="2016" name="Mol. Biol. Evol.">
        <title>Comparative Genomics of Early-Diverging Mushroom-Forming Fungi Provides Insights into the Origins of Lignocellulose Decay Capabilities.</title>
        <authorList>
            <person name="Nagy L.G."/>
            <person name="Riley R."/>
            <person name="Tritt A."/>
            <person name="Adam C."/>
            <person name="Daum C."/>
            <person name="Floudas D."/>
            <person name="Sun H."/>
            <person name="Yadav J.S."/>
            <person name="Pangilinan J."/>
            <person name="Larsson K.H."/>
            <person name="Matsuura K."/>
            <person name="Barry K."/>
            <person name="Labutti K."/>
            <person name="Kuo R."/>
            <person name="Ohm R.A."/>
            <person name="Bhattacharya S.S."/>
            <person name="Shirouzu T."/>
            <person name="Yoshinaga Y."/>
            <person name="Martin F.M."/>
            <person name="Grigoriev I.V."/>
            <person name="Hibbett D.S."/>
        </authorList>
    </citation>
    <scope>NUCLEOTIDE SEQUENCE [LARGE SCALE GENOMIC DNA]</scope>
    <source>
        <strain evidence="1 2">L-15889</strain>
    </source>
</reference>
<dbReference type="EMBL" id="KV429043">
    <property type="protein sequence ID" value="KZT72009.1"/>
    <property type="molecule type" value="Genomic_DNA"/>
</dbReference>
<dbReference type="AlphaFoldDB" id="A0A165SHQ4"/>
<sequence length="99" mass="10779">MLCWRWRPSLRHLSLGALGPYPLCSAGYRGPSLEVVSLLLPGISFDIGSCSYPGCKTADTLDLCPSWRSSSKLRALSKQQTASVVFVRVIASFHEHPGS</sequence>
<dbReference type="Proteomes" id="UP000076727">
    <property type="component" value="Unassembled WGS sequence"/>
</dbReference>
<keyword evidence="2" id="KW-1185">Reference proteome</keyword>
<name>A0A165SHQ4_9APHY</name>
<protein>
    <submittedName>
        <fullName evidence="1">Uncharacterized protein</fullName>
    </submittedName>
</protein>
<evidence type="ECO:0000313" key="1">
    <source>
        <dbReference type="EMBL" id="KZT72009.1"/>
    </source>
</evidence>
<proteinExistence type="predicted"/>
<gene>
    <name evidence="1" type="ORF">DAEQUDRAFT_82514</name>
</gene>
<accession>A0A165SHQ4</accession>
<organism evidence="1 2">
    <name type="scientific">Daedalea quercina L-15889</name>
    <dbReference type="NCBI Taxonomy" id="1314783"/>
    <lineage>
        <taxon>Eukaryota</taxon>
        <taxon>Fungi</taxon>
        <taxon>Dikarya</taxon>
        <taxon>Basidiomycota</taxon>
        <taxon>Agaricomycotina</taxon>
        <taxon>Agaricomycetes</taxon>
        <taxon>Polyporales</taxon>
        <taxon>Fomitopsis</taxon>
    </lineage>
</organism>
<evidence type="ECO:0000313" key="2">
    <source>
        <dbReference type="Proteomes" id="UP000076727"/>
    </source>
</evidence>